<organism evidence="7">
    <name type="scientific">Kingella negevensis</name>
    <dbReference type="NCBI Taxonomy" id="1522312"/>
    <lineage>
        <taxon>Bacteria</taxon>
        <taxon>Pseudomonadati</taxon>
        <taxon>Pseudomonadota</taxon>
        <taxon>Betaproteobacteria</taxon>
        <taxon>Neisseriales</taxon>
        <taxon>Neisseriaceae</taxon>
        <taxon>Kingella</taxon>
    </lineage>
</organism>
<dbReference type="EMBL" id="FXUV01000034">
    <property type="protein sequence ID" value="SMQ12873.1"/>
    <property type="molecule type" value="Genomic_DNA"/>
</dbReference>
<dbReference type="GO" id="GO:0043565">
    <property type="term" value="F:sequence-specific DNA binding"/>
    <property type="evidence" value="ECO:0007669"/>
    <property type="project" value="InterPro"/>
</dbReference>
<dbReference type="Gene3D" id="2.60.120.10">
    <property type="entry name" value="Jelly Rolls"/>
    <property type="match status" value="1"/>
</dbReference>
<dbReference type="SUPFAM" id="SSF51215">
    <property type="entry name" value="Regulatory protein AraC"/>
    <property type="match status" value="1"/>
</dbReference>
<name>A0A238HGN6_9NEIS</name>
<keyword evidence="3" id="KW-0238">DNA-binding</keyword>
<dbReference type="Pfam" id="PF12852">
    <property type="entry name" value="Cupin_6"/>
    <property type="match status" value="1"/>
</dbReference>
<dbReference type="PROSITE" id="PS01124">
    <property type="entry name" value="HTH_ARAC_FAMILY_2"/>
    <property type="match status" value="1"/>
</dbReference>
<reference evidence="7" key="1">
    <citation type="submission" date="2017-05" db="EMBL/GenBank/DDBJ databases">
        <authorList>
            <person name="Song R."/>
            <person name="Chenine A.L."/>
            <person name="Ruprecht R.M."/>
        </authorList>
    </citation>
    <scope>NUCLEOTIDE SEQUENCE</scope>
    <source>
        <strain evidence="7">Kingella_eburonensis</strain>
    </source>
</reference>
<keyword evidence="1" id="KW-0963">Cytoplasm</keyword>
<dbReference type="PROSITE" id="PS00041">
    <property type="entry name" value="HTH_ARAC_FAMILY_1"/>
    <property type="match status" value="1"/>
</dbReference>
<dbReference type="PANTHER" id="PTHR46796">
    <property type="entry name" value="HTH-TYPE TRANSCRIPTIONAL ACTIVATOR RHAS-RELATED"/>
    <property type="match status" value="1"/>
</dbReference>
<evidence type="ECO:0000313" key="7">
    <source>
        <dbReference type="EMBL" id="SMQ12873.1"/>
    </source>
</evidence>
<dbReference type="InterPro" id="IPR050204">
    <property type="entry name" value="AraC_XylS_family_regulators"/>
</dbReference>
<dbReference type="InterPro" id="IPR018062">
    <property type="entry name" value="HTH_AraC-typ_CS"/>
</dbReference>
<evidence type="ECO:0000313" key="8">
    <source>
        <dbReference type="EMBL" id="SNB77129.1"/>
    </source>
</evidence>
<feature type="domain" description="HTH araC/xylS-type" evidence="6">
    <location>
        <begin position="202"/>
        <end position="300"/>
    </location>
</feature>
<protein>
    <submittedName>
        <fullName evidence="7">HTH-type transcriptional regulator CdhR</fullName>
    </submittedName>
</protein>
<dbReference type="InterPro" id="IPR009057">
    <property type="entry name" value="Homeodomain-like_sf"/>
</dbReference>
<evidence type="ECO:0000256" key="1">
    <source>
        <dbReference type="ARBA" id="ARBA00022490"/>
    </source>
</evidence>
<keyword evidence="4" id="KW-0010">Activator</keyword>
<dbReference type="SUPFAM" id="SSF46689">
    <property type="entry name" value="Homeodomain-like"/>
    <property type="match status" value="2"/>
</dbReference>
<dbReference type="Gene3D" id="1.10.10.60">
    <property type="entry name" value="Homeodomain-like"/>
    <property type="match status" value="2"/>
</dbReference>
<reference evidence="8 9" key="2">
    <citation type="submission" date="2017-06" db="EMBL/GenBank/DDBJ databases">
        <authorList>
            <person name="Kim H.J."/>
            <person name="Triplett B.A."/>
        </authorList>
    </citation>
    <scope>NUCLEOTIDE SEQUENCE [LARGE SCALE GENOMIC DNA]</scope>
    <source>
        <strain evidence="8">Kingella_eburonensis</strain>
    </source>
</reference>
<dbReference type="AlphaFoldDB" id="A0A238HGN6"/>
<dbReference type="InterPro" id="IPR020449">
    <property type="entry name" value="Tscrpt_reg_AraC-type_HTH"/>
</dbReference>
<dbReference type="InterPro" id="IPR032783">
    <property type="entry name" value="AraC_lig"/>
</dbReference>
<dbReference type="OrthoDB" id="9789899at2"/>
<sequence>MDILDKLIEWAQIRGRVDIHCRFQGKWFVRHETRKKQALVHIVTSGSGWLKVDGEPQARQLKAGDVLFFPRLAAHTLSSETSCDNTQDTPLSTQQGAFTLKHIGNEQADLTLFCARFEYNKHADLLTGLPETVCLSMQQTVLEPLVQMLQNEAEQGGQGSASVIDALSNVLLVSMMRAYLSQPETEQNLNGVLQGLQDKRLRGLIQVVLDAPEQPWAVEEMVALANVSRAQLMRLFKQHVGMSPHAFVNHIRVQKAAMLLRKTQDSILKIALDSGFQSETHFGKIFKKQYEMTPGQYRKQENAA</sequence>
<dbReference type="Pfam" id="PF12833">
    <property type="entry name" value="HTH_18"/>
    <property type="match status" value="1"/>
</dbReference>
<gene>
    <name evidence="7" type="primary">cdhR</name>
    <name evidence="7" type="ORF">KEBURONENSIS_01690</name>
    <name evidence="8" type="ORF">KEBURONENSIS_01725</name>
</gene>
<dbReference type="RefSeq" id="WP_095062958.1">
    <property type="nucleotide sequence ID" value="NZ_FXUV02000040.1"/>
</dbReference>
<dbReference type="InterPro" id="IPR037923">
    <property type="entry name" value="HTH-like"/>
</dbReference>
<evidence type="ECO:0000256" key="3">
    <source>
        <dbReference type="ARBA" id="ARBA00023125"/>
    </source>
</evidence>
<dbReference type="InterPro" id="IPR018060">
    <property type="entry name" value="HTH_AraC"/>
</dbReference>
<keyword evidence="5" id="KW-0804">Transcription</keyword>
<proteinExistence type="predicted"/>
<dbReference type="PANTHER" id="PTHR46796:SF13">
    <property type="entry name" value="HTH-TYPE TRANSCRIPTIONAL ACTIVATOR RHAS"/>
    <property type="match status" value="1"/>
</dbReference>
<dbReference type="InterPro" id="IPR014710">
    <property type="entry name" value="RmlC-like_jellyroll"/>
</dbReference>
<evidence type="ECO:0000256" key="4">
    <source>
        <dbReference type="ARBA" id="ARBA00023159"/>
    </source>
</evidence>
<dbReference type="SMART" id="SM00342">
    <property type="entry name" value="HTH_ARAC"/>
    <property type="match status" value="1"/>
</dbReference>
<keyword evidence="9" id="KW-1185">Reference proteome</keyword>
<evidence type="ECO:0000256" key="2">
    <source>
        <dbReference type="ARBA" id="ARBA00023015"/>
    </source>
</evidence>
<evidence type="ECO:0000313" key="9">
    <source>
        <dbReference type="Proteomes" id="UP000215450"/>
    </source>
</evidence>
<dbReference type="STRING" id="1522312.GCA_900177895_01756"/>
<evidence type="ECO:0000256" key="5">
    <source>
        <dbReference type="ARBA" id="ARBA00023163"/>
    </source>
</evidence>
<evidence type="ECO:0000259" key="6">
    <source>
        <dbReference type="PROSITE" id="PS01124"/>
    </source>
</evidence>
<accession>A0A238HGN6</accession>
<dbReference type="GO" id="GO:0003700">
    <property type="term" value="F:DNA-binding transcription factor activity"/>
    <property type="evidence" value="ECO:0007669"/>
    <property type="project" value="InterPro"/>
</dbReference>
<keyword evidence="2" id="KW-0805">Transcription regulation</keyword>
<dbReference type="PRINTS" id="PR00032">
    <property type="entry name" value="HTHARAC"/>
</dbReference>
<dbReference type="EMBL" id="FXUV02000040">
    <property type="protein sequence ID" value="SNB77129.1"/>
    <property type="molecule type" value="Genomic_DNA"/>
</dbReference>
<dbReference type="Proteomes" id="UP000215450">
    <property type="component" value="Unassembled WGS sequence"/>
</dbReference>